<dbReference type="InterPro" id="IPR023373">
    <property type="entry name" value="YmcC_sf"/>
</dbReference>
<dbReference type="InterPro" id="IPR006311">
    <property type="entry name" value="TAT_signal"/>
</dbReference>
<dbReference type="Pfam" id="PF11102">
    <property type="entry name" value="YjbF"/>
    <property type="match status" value="1"/>
</dbReference>
<proteinExistence type="predicted"/>
<dbReference type="Proteomes" id="UP001254608">
    <property type="component" value="Unassembled WGS sequence"/>
</dbReference>
<evidence type="ECO:0000313" key="1">
    <source>
        <dbReference type="EMBL" id="MDT0496231.1"/>
    </source>
</evidence>
<dbReference type="SUPFAM" id="SSF159270">
    <property type="entry name" value="YmcC-like"/>
    <property type="match status" value="1"/>
</dbReference>
<protein>
    <submittedName>
        <fullName evidence="1">YjbF family lipoprotein</fullName>
    </submittedName>
</protein>
<dbReference type="PROSITE" id="PS51257">
    <property type="entry name" value="PROKAR_LIPOPROTEIN"/>
    <property type="match status" value="1"/>
</dbReference>
<keyword evidence="2" id="KW-1185">Reference proteome</keyword>
<comment type="caution">
    <text evidence="1">The sequence shown here is derived from an EMBL/GenBank/DDBJ whole genome shotgun (WGS) entry which is preliminary data.</text>
</comment>
<dbReference type="InterPro" id="IPR021308">
    <property type="entry name" value="GfcB"/>
</dbReference>
<sequence>MSLNRRDFLGLAGAGLVAGCSANSSARLAYETLKAAYWTPRTYSLSAEEILAIPYSAMGFWAGNNPKAVLIMETLEPPYRATWRSEDRVLIETRNGLIASTAGLPNDLGRFEYSGIPVLGLEAISQLEGRPLNGTLDMLEPREYGVPFQARFEMGAETDLAILGLEHRVVPVVENLNFPTRRSKLTNHYWFRRSDGVAIAGRRSFHEDAPALNWERLLKTA</sequence>
<organism evidence="1 2">
    <name type="scientific">Banduia mediterranea</name>
    <dbReference type="NCBI Taxonomy" id="3075609"/>
    <lineage>
        <taxon>Bacteria</taxon>
        <taxon>Pseudomonadati</taxon>
        <taxon>Pseudomonadota</taxon>
        <taxon>Gammaproteobacteria</taxon>
        <taxon>Nevskiales</taxon>
        <taxon>Algiphilaceae</taxon>
        <taxon>Banduia</taxon>
    </lineage>
</organism>
<dbReference type="PROSITE" id="PS51318">
    <property type="entry name" value="TAT"/>
    <property type="match status" value="1"/>
</dbReference>
<dbReference type="RefSeq" id="WP_311363620.1">
    <property type="nucleotide sequence ID" value="NZ_JAVRIC010000002.1"/>
</dbReference>
<evidence type="ECO:0000313" key="2">
    <source>
        <dbReference type="Proteomes" id="UP001254608"/>
    </source>
</evidence>
<keyword evidence="1" id="KW-0449">Lipoprotein</keyword>
<name>A0ABU2WG33_9GAMM</name>
<accession>A0ABU2WG33</accession>
<gene>
    <name evidence="1" type="ORF">RM530_02470</name>
</gene>
<dbReference type="Gene3D" id="2.40.360.10">
    <property type="entry name" value="YmcC-like"/>
    <property type="match status" value="1"/>
</dbReference>
<dbReference type="EMBL" id="JAVRIC010000002">
    <property type="protein sequence ID" value="MDT0496231.1"/>
    <property type="molecule type" value="Genomic_DNA"/>
</dbReference>
<reference evidence="1 2" key="1">
    <citation type="submission" date="2023-09" db="EMBL/GenBank/DDBJ databases">
        <authorList>
            <person name="Rey-Velasco X."/>
        </authorList>
    </citation>
    <scope>NUCLEOTIDE SEQUENCE [LARGE SCALE GENOMIC DNA]</scope>
    <source>
        <strain evidence="1 2">W345</strain>
    </source>
</reference>